<evidence type="ECO:0000313" key="6">
    <source>
        <dbReference type="Proteomes" id="UP000001876"/>
    </source>
</evidence>
<keyword evidence="6" id="KW-1185">Reference proteome</keyword>
<proteinExistence type="inferred from homology"/>
<dbReference type="InterPro" id="IPR011249">
    <property type="entry name" value="Metalloenz_LuxS/M16"/>
</dbReference>
<dbReference type="GO" id="GO:0046872">
    <property type="term" value="F:metal ion binding"/>
    <property type="evidence" value="ECO:0007669"/>
    <property type="project" value="InterPro"/>
</dbReference>
<evidence type="ECO:0000256" key="2">
    <source>
        <dbReference type="ARBA" id="ARBA00007261"/>
    </source>
</evidence>
<feature type="domain" description="Peptidase M16 C-terminal" evidence="4">
    <location>
        <begin position="210"/>
        <end position="393"/>
    </location>
</feature>
<dbReference type="InterPro" id="IPR050361">
    <property type="entry name" value="MPP/UQCRC_Complex"/>
</dbReference>
<comment type="function">
    <text evidence="1">Substrate recognition and binding subunit of the essential mitochondrial processing protease (MPP), which cleaves the mitochondrial sequence off newly imported precursors proteins.</text>
</comment>
<dbReference type="STRING" id="564608.C1N5B4"/>
<dbReference type="OrthoDB" id="10251424at2759"/>
<dbReference type="Proteomes" id="UP000001876">
    <property type="component" value="Unassembled WGS sequence"/>
</dbReference>
<dbReference type="InterPro" id="IPR007863">
    <property type="entry name" value="Peptidase_M16_C"/>
</dbReference>
<accession>C1N5B4</accession>
<dbReference type="GeneID" id="9688583"/>
<dbReference type="InterPro" id="IPR011765">
    <property type="entry name" value="Pept_M16_N"/>
</dbReference>
<dbReference type="PANTHER" id="PTHR11851">
    <property type="entry name" value="METALLOPROTEASE"/>
    <property type="match status" value="1"/>
</dbReference>
<dbReference type="eggNOG" id="KOG2067">
    <property type="taxonomic scope" value="Eukaryota"/>
</dbReference>
<reference evidence="5 6" key="1">
    <citation type="journal article" date="2009" name="Science">
        <title>Green evolution and dynamic adaptations revealed by genomes of the marine picoeukaryotes Micromonas.</title>
        <authorList>
            <person name="Worden A.Z."/>
            <person name="Lee J.H."/>
            <person name="Mock T."/>
            <person name="Rouze P."/>
            <person name="Simmons M.P."/>
            <person name="Aerts A.L."/>
            <person name="Allen A.E."/>
            <person name="Cuvelier M.L."/>
            <person name="Derelle E."/>
            <person name="Everett M.V."/>
            <person name="Foulon E."/>
            <person name="Grimwood J."/>
            <person name="Gundlach H."/>
            <person name="Henrissat B."/>
            <person name="Napoli C."/>
            <person name="McDonald S.M."/>
            <person name="Parker M.S."/>
            <person name="Rombauts S."/>
            <person name="Salamov A."/>
            <person name="Von Dassow P."/>
            <person name="Badger J.H."/>
            <person name="Coutinho P.M."/>
            <person name="Demir E."/>
            <person name="Dubchak I."/>
            <person name="Gentemann C."/>
            <person name="Eikrem W."/>
            <person name="Gready J.E."/>
            <person name="John U."/>
            <person name="Lanier W."/>
            <person name="Lindquist E.A."/>
            <person name="Lucas S."/>
            <person name="Mayer K.F."/>
            <person name="Moreau H."/>
            <person name="Not F."/>
            <person name="Otillar R."/>
            <person name="Panaud O."/>
            <person name="Pangilinan J."/>
            <person name="Paulsen I."/>
            <person name="Piegu B."/>
            <person name="Poliakov A."/>
            <person name="Robbens S."/>
            <person name="Schmutz J."/>
            <person name="Toulza E."/>
            <person name="Wyss T."/>
            <person name="Zelensky A."/>
            <person name="Zhou K."/>
            <person name="Armbrust E.V."/>
            <person name="Bhattacharya D."/>
            <person name="Goodenough U.W."/>
            <person name="Van de Peer Y."/>
            <person name="Grigoriev I.V."/>
        </authorList>
    </citation>
    <scope>NUCLEOTIDE SEQUENCE [LARGE SCALE GENOMIC DNA]</scope>
    <source>
        <strain evidence="5 6">CCMP1545</strain>
    </source>
</reference>
<dbReference type="SUPFAM" id="SSF63411">
    <property type="entry name" value="LuxS/MPP-like metallohydrolase"/>
    <property type="match status" value="2"/>
</dbReference>
<protein>
    <submittedName>
        <fullName evidence="5">Predicted protein</fullName>
    </submittedName>
</protein>
<dbReference type="RefSeq" id="XP_003062937.1">
    <property type="nucleotide sequence ID" value="XM_003062891.1"/>
</dbReference>
<dbReference type="Pfam" id="PF05193">
    <property type="entry name" value="Peptidase_M16_C"/>
    <property type="match status" value="1"/>
</dbReference>
<dbReference type="EMBL" id="GG663747">
    <property type="protein sequence ID" value="EEH52876.1"/>
    <property type="molecule type" value="Genomic_DNA"/>
</dbReference>
<comment type="similarity">
    <text evidence="2">Belongs to the peptidase M16 family.</text>
</comment>
<dbReference type="Pfam" id="PF00675">
    <property type="entry name" value="Peptidase_M16"/>
    <property type="match status" value="1"/>
</dbReference>
<gene>
    <name evidence="5" type="ORF">MICPUCDRAFT_52880</name>
</gene>
<name>C1N5B4_MICPC</name>
<evidence type="ECO:0000259" key="4">
    <source>
        <dbReference type="Pfam" id="PF05193"/>
    </source>
</evidence>
<dbReference type="AlphaFoldDB" id="C1N5B4"/>
<feature type="domain" description="Peptidase M16 N-terminal" evidence="3">
    <location>
        <begin position="86"/>
        <end position="143"/>
    </location>
</feature>
<dbReference type="Gene3D" id="3.30.830.10">
    <property type="entry name" value="Metalloenzyme, LuxS/M16 peptidase-like"/>
    <property type="match status" value="3"/>
</dbReference>
<evidence type="ECO:0000313" key="5">
    <source>
        <dbReference type="EMBL" id="EEH52876.1"/>
    </source>
</evidence>
<sequence length="474" mass="48831">MVLSNAIRAATRGVRTSSAAAMSLPALTTPAAGKPSILGAIFGGATPPAAPPMDTPLPGLAIPDPPPHPATAPTTHVTVLSNGATIASEDAPGASLAVGLYVGAGSKHEIPGYTTGAAHLLERCAFRATANRSTFRLTREAEAVELLADAALNPKFADHEVDAVAAQLKKEMQEMAKDPSALIMEALHATAFEGGLGQPLVASPAALSRLNAAALKDFVADNYVAPRLVLAAAGCAHAELVSLAEPLLSSLPKAKGQPSIPSRYVGGDYRVGGDAPATHVVLAFECAGGWKDHKSATAMTVFNTLMGGGGSFSAGGPGKGMYSRLYTRVLNKHHWAQNCTAFHSVFDDVGVVGVSGVADAGKASEMAAVMAREMLAVASGGVTEEELERAKAATISSILMNLESKAIVAEDVGRQILTYSERKPPGEFIAQIRALTVKDMTEFAKGAIKSAPTLCQAGDLSSAPRYDKVKAMFN</sequence>
<organism evidence="6">
    <name type="scientific">Micromonas pusilla (strain CCMP1545)</name>
    <name type="common">Picoplanktonic green alga</name>
    <dbReference type="NCBI Taxonomy" id="564608"/>
    <lineage>
        <taxon>Eukaryota</taxon>
        <taxon>Viridiplantae</taxon>
        <taxon>Chlorophyta</taxon>
        <taxon>Mamiellophyceae</taxon>
        <taxon>Mamiellales</taxon>
        <taxon>Mamiellaceae</taxon>
        <taxon>Micromonas</taxon>
    </lineage>
</organism>
<evidence type="ECO:0000259" key="3">
    <source>
        <dbReference type="Pfam" id="PF00675"/>
    </source>
</evidence>
<dbReference type="KEGG" id="mpp:MICPUCDRAFT_52880"/>
<dbReference type="GO" id="GO:0005739">
    <property type="term" value="C:mitochondrion"/>
    <property type="evidence" value="ECO:0007669"/>
    <property type="project" value="TreeGrafter"/>
</dbReference>
<dbReference type="OMA" id="LKYHHSP"/>
<dbReference type="PANTHER" id="PTHR11851:SF49">
    <property type="entry name" value="MITOCHONDRIAL-PROCESSING PEPTIDASE SUBUNIT ALPHA"/>
    <property type="match status" value="1"/>
</dbReference>
<evidence type="ECO:0000256" key="1">
    <source>
        <dbReference type="ARBA" id="ARBA00002123"/>
    </source>
</evidence>